<protein>
    <submittedName>
        <fullName evidence="2">Uncharacterized protein</fullName>
    </submittedName>
</protein>
<reference evidence="2 3" key="1">
    <citation type="journal article" date="2015" name="Genome Biol. Evol.">
        <title>Comparative Genomics of a Bacterivorous Green Alga Reveals Evolutionary Causalities and Consequences of Phago-Mixotrophic Mode of Nutrition.</title>
        <authorList>
            <person name="Burns J.A."/>
            <person name="Paasch A."/>
            <person name="Narechania A."/>
            <person name="Kim E."/>
        </authorList>
    </citation>
    <scope>NUCLEOTIDE SEQUENCE [LARGE SCALE GENOMIC DNA]</scope>
    <source>
        <strain evidence="2 3">PLY_AMNH</strain>
    </source>
</reference>
<feature type="region of interest" description="Disordered" evidence="1">
    <location>
        <begin position="155"/>
        <end position="184"/>
    </location>
</feature>
<proteinExistence type="predicted"/>
<feature type="compositionally biased region" description="Acidic residues" evidence="1">
    <location>
        <begin position="55"/>
        <end position="66"/>
    </location>
</feature>
<organism evidence="2 3">
    <name type="scientific">Cymbomonas tetramitiformis</name>
    <dbReference type="NCBI Taxonomy" id="36881"/>
    <lineage>
        <taxon>Eukaryota</taxon>
        <taxon>Viridiplantae</taxon>
        <taxon>Chlorophyta</taxon>
        <taxon>Pyramimonadophyceae</taxon>
        <taxon>Pyramimonadales</taxon>
        <taxon>Pyramimonadaceae</taxon>
        <taxon>Cymbomonas</taxon>
    </lineage>
</organism>
<dbReference type="AlphaFoldDB" id="A0AAE0L206"/>
<feature type="compositionally biased region" description="Low complexity" evidence="1">
    <location>
        <begin position="1"/>
        <end position="17"/>
    </location>
</feature>
<dbReference type="EMBL" id="LGRX02011495">
    <property type="protein sequence ID" value="KAK3268894.1"/>
    <property type="molecule type" value="Genomic_DNA"/>
</dbReference>
<feature type="compositionally biased region" description="Polar residues" evidence="1">
    <location>
        <begin position="165"/>
        <end position="177"/>
    </location>
</feature>
<evidence type="ECO:0000256" key="1">
    <source>
        <dbReference type="SAM" id="MobiDB-lite"/>
    </source>
</evidence>
<gene>
    <name evidence="2" type="ORF">CYMTET_22629</name>
</gene>
<comment type="caution">
    <text evidence="2">The sequence shown here is derived from an EMBL/GenBank/DDBJ whole genome shotgun (WGS) entry which is preliminary data.</text>
</comment>
<accession>A0AAE0L206</accession>
<dbReference type="Proteomes" id="UP001190700">
    <property type="component" value="Unassembled WGS sequence"/>
</dbReference>
<name>A0AAE0L206_9CHLO</name>
<feature type="region of interest" description="Disordered" evidence="1">
    <location>
        <begin position="1"/>
        <end position="22"/>
    </location>
</feature>
<sequence length="263" mass="28903">MANSKPTQLSLPPTSSSAKLPPHIELLCTLPRRAPLELLEQQPQPDFQVSHEKGEDEDEDEDEDDLPQSSPLMPKHRSIFKNNVSSKSMEPLPRFSSQVSTGTGQMIDGEAHVPGRLGSSGLEPFGHPRDHRLSQSMPTMMLQTLMPTIGTAHVHAQSESRFENPLSTTGAQPTGSSEPVPEVSRHVSRENPEIMSIHGSSAFGSFVPALVKEKSVQLHEKYRKYVSGALPPLRRHPPDRGQREAAGTFRSWAGEVGMCRGRL</sequence>
<feature type="region of interest" description="Disordered" evidence="1">
    <location>
        <begin position="35"/>
        <end position="77"/>
    </location>
</feature>
<evidence type="ECO:0000313" key="3">
    <source>
        <dbReference type="Proteomes" id="UP001190700"/>
    </source>
</evidence>
<keyword evidence="3" id="KW-1185">Reference proteome</keyword>
<evidence type="ECO:0000313" key="2">
    <source>
        <dbReference type="EMBL" id="KAK3268894.1"/>
    </source>
</evidence>